<evidence type="ECO:0000313" key="2">
    <source>
        <dbReference type="Proteomes" id="UP001152302"/>
    </source>
</evidence>
<dbReference type="RefSeq" id="WP_277595862.1">
    <property type="nucleotide sequence ID" value="NZ_JAMBPX010000011.1"/>
</dbReference>
<evidence type="ECO:0000313" key="1">
    <source>
        <dbReference type="EMBL" id="MDG0860343.1"/>
    </source>
</evidence>
<proteinExistence type="predicted"/>
<protein>
    <submittedName>
        <fullName evidence="1">Uncharacterized protein</fullName>
    </submittedName>
</protein>
<dbReference type="EMBL" id="JAMBPX010000011">
    <property type="protein sequence ID" value="MDG0860343.1"/>
    <property type="molecule type" value="Genomic_DNA"/>
</dbReference>
<name>A0A9X4LC10_9STAP</name>
<dbReference type="AlphaFoldDB" id="A0A9X4LC10"/>
<organism evidence="1 2">
    <name type="scientific">Staphylococcus equorum</name>
    <dbReference type="NCBI Taxonomy" id="246432"/>
    <lineage>
        <taxon>Bacteria</taxon>
        <taxon>Bacillati</taxon>
        <taxon>Bacillota</taxon>
        <taxon>Bacilli</taxon>
        <taxon>Bacillales</taxon>
        <taxon>Staphylococcaceae</taxon>
        <taxon>Staphylococcus</taxon>
    </lineage>
</organism>
<sequence length="137" mass="16588">MKFRVYEKNTDSIKFFKSYLELNKYIEDKKEVLNIEHEPDDIGVYRLDDFQDAIEIAFCSDIELYFNDIEIDFESILNNYIKPYETIKSKNVICLISKDNKDMISNRKMNSIYNSKENLNEILRHWFVIIDYKNDKE</sequence>
<accession>A0A9X4LC10</accession>
<gene>
    <name evidence="1" type="ORF">M4L21_13500</name>
</gene>
<comment type="caution">
    <text evidence="1">The sequence shown here is derived from an EMBL/GenBank/DDBJ whole genome shotgun (WGS) entry which is preliminary data.</text>
</comment>
<dbReference type="Proteomes" id="UP001152302">
    <property type="component" value="Unassembled WGS sequence"/>
</dbReference>
<reference evidence="1" key="1">
    <citation type="submission" date="2022-05" db="EMBL/GenBank/DDBJ databases">
        <title>Comparative genomics of Staphylococcus equorum isolates.</title>
        <authorList>
            <person name="Luelf R.H."/>
        </authorList>
    </citation>
    <scope>NUCLEOTIDE SEQUENCE</scope>
    <source>
        <strain evidence="1">TMW 2.2343</strain>
    </source>
</reference>